<dbReference type="EMBL" id="KT428292">
    <property type="protein sequence ID" value="ALH06858.1"/>
    <property type="molecule type" value="Genomic_DNA"/>
</dbReference>
<sequence>MSMSLAVHKTRTTNSSSSFGYLKNNIVLSFECEPQVEVNHNISSCPLCWFRETPSTSIKEHLSSKEHQKKWAEVCDKSQCSSDDSMLFLEAKESRSVVLKKKKDILRQCGLIPSYIRILWRRDFDILFFYEIPKLRKARIKNGETHLLERGAQFYACKYAYRKSLDMCFVTAQPKTRMPMYVPFESIDKFLDQRNGFER</sequence>
<dbReference type="Proteomes" id="UP000319438">
    <property type="component" value="Segment"/>
</dbReference>
<protein>
    <submittedName>
        <fullName evidence="1">Uncharacterized protein</fullName>
    </submittedName>
</protein>
<reference evidence="1" key="1">
    <citation type="journal article" date="2015" name="Genome Announc.">
        <title>Complete Genome Sequence of a New Member of the Marseilleviridae Recovered from the Brackish Submarine Spring in the Cassis Port-Miou Calanque, France.</title>
        <authorList>
            <person name="Doutre G."/>
            <person name="Arfib B."/>
            <person name="Rochette P."/>
            <person name="Claverie J.M."/>
            <person name="Bonin P."/>
            <person name="Abergel C."/>
        </authorList>
    </citation>
    <scope>NUCLEOTIDE SEQUENCE [LARGE SCALE GENOMIC DNA]</scope>
    <source>
        <strain evidence="1">1</strain>
    </source>
</reference>
<gene>
    <name evidence="1" type="ORF">PMV_160</name>
</gene>
<evidence type="ECO:0000313" key="1">
    <source>
        <dbReference type="EMBL" id="ALH06858.1"/>
    </source>
</evidence>
<name>A0A0N9PYZ2_9VIRU</name>
<proteinExistence type="predicted"/>
<organism evidence="1 2">
    <name type="scientific">Port-miou virus</name>
    <dbReference type="NCBI Taxonomy" id="1733873"/>
    <lineage>
        <taxon>Viruses</taxon>
        <taxon>Varidnaviria</taxon>
        <taxon>Bamfordvirae</taxon>
        <taxon>Nucleocytoviricota</taxon>
        <taxon>Megaviricetes</taxon>
        <taxon>Pimascovirales</taxon>
        <taxon>Pimascovirales incertae sedis</taxon>
        <taxon>Marseilleviridae</taxon>
        <taxon>Losannavirus</taxon>
        <taxon>Losannavirus lausannense</taxon>
        <taxon>Lausannevirus</taxon>
    </lineage>
</organism>
<evidence type="ECO:0000313" key="2">
    <source>
        <dbReference type="Proteomes" id="UP000319438"/>
    </source>
</evidence>
<accession>A0A0N9PYZ2</accession>